<keyword evidence="2" id="KW-0238">DNA-binding</keyword>
<dbReference type="PANTHER" id="PTHR35528:SF3">
    <property type="entry name" value="BLL1675 PROTEIN"/>
    <property type="match status" value="1"/>
</dbReference>
<name>Q1M9Z0_RHIJ3</name>
<keyword evidence="3" id="KW-0233">DNA recombination</keyword>
<evidence type="ECO:0000313" key="6">
    <source>
        <dbReference type="Proteomes" id="UP000006575"/>
    </source>
</evidence>
<sequence>MLWSVRMILNAIAEKLKRQSKDDFKGRHFEAWLIVQAVTWYLRYPLSYRDLEEMFEERGFEVDHSTINRWVLSYAPMIEKRLRQFRRPHCGSVRIDETYVKIRGKWRYLYRAIDKHGNPVDFLLSAKRDLEAAKRFLRKTLKDQPLLSPNKICTDGANTFPSAIKASVEDGLLQPDPVHYVTKHLQQGIESDHFRVKKNMPKIGGFQSFNTARRTIAGFEAMLWLRKGFGFSGGWTINDQNDLVARLFGLTKVNKT</sequence>
<evidence type="ECO:0000256" key="1">
    <source>
        <dbReference type="ARBA" id="ARBA00022578"/>
    </source>
</evidence>
<keyword evidence="5" id="KW-0614">Plasmid</keyword>
<dbReference type="InterPro" id="IPR052183">
    <property type="entry name" value="IS_Transposase"/>
</dbReference>
<dbReference type="GO" id="GO:0032196">
    <property type="term" value="P:transposition"/>
    <property type="evidence" value="ECO:0007669"/>
    <property type="project" value="UniProtKB-KW"/>
</dbReference>
<feature type="domain" description="DDE" evidence="4">
    <location>
        <begin position="92"/>
        <end position="228"/>
    </location>
</feature>
<dbReference type="Pfam" id="PF13610">
    <property type="entry name" value="DDE_Tnp_IS240"/>
    <property type="match status" value="1"/>
</dbReference>
<dbReference type="HOGENOM" id="CLU_067322_1_0_5"/>
<accession>Q1M9Z0</accession>
<proteinExistence type="predicted"/>
<dbReference type="PANTHER" id="PTHR35528">
    <property type="entry name" value="BLL1675 PROTEIN"/>
    <property type="match status" value="1"/>
</dbReference>
<dbReference type="NCBIfam" id="NF033587">
    <property type="entry name" value="transpos_IS6"/>
    <property type="match status" value="1"/>
</dbReference>
<reference evidence="5 6" key="1">
    <citation type="journal article" date="2006" name="Genome Biol.">
        <title>The genome of Rhizobium leguminosarum has recognizable core and accessory components.</title>
        <authorList>
            <person name="Young J.W."/>
            <person name="Crossman L.C."/>
            <person name="Johnston A.W.B."/>
            <person name="Thomson N.R."/>
            <person name="Ghazoui Z.F."/>
            <person name="Hull K.H."/>
            <person name="Wexler M."/>
            <person name="Curson A.R.J."/>
            <person name="Todd J.D."/>
            <person name="Poole P.S."/>
            <person name="Mauchline T.H."/>
            <person name="East A.K."/>
            <person name="Quail M.A."/>
            <person name="Churcher C."/>
            <person name="Arrowsmith C."/>
            <person name="Cherevach A."/>
            <person name="Chillingworth T."/>
            <person name="Clarke K."/>
            <person name="Cronin A."/>
            <person name="Davis P."/>
            <person name="Fraser A."/>
            <person name="Hance Z."/>
            <person name="Hauser H."/>
            <person name="Jagels K."/>
            <person name="Moule S."/>
            <person name="Mungall K."/>
            <person name="Norbertczak H."/>
            <person name="Rabbinowitsch E."/>
            <person name="Sanders M."/>
            <person name="Simmonds M."/>
            <person name="Whitehead S."/>
            <person name="Parkhill J."/>
        </authorList>
    </citation>
    <scope>NUCLEOTIDE SEQUENCE [LARGE SCALE GENOMIC DNA]</scope>
    <source>
        <strain evidence="6">DSM 114642 / LMG 32736 / 3841</strain>
    </source>
</reference>
<dbReference type="GO" id="GO:0003677">
    <property type="term" value="F:DNA binding"/>
    <property type="evidence" value="ECO:0007669"/>
    <property type="project" value="UniProtKB-KW"/>
</dbReference>
<dbReference type="EnsemblBacteria" id="CAK11551">
    <property type="protein sequence ID" value="CAK11551"/>
    <property type="gene ID" value="pRL70026"/>
</dbReference>
<evidence type="ECO:0000256" key="3">
    <source>
        <dbReference type="ARBA" id="ARBA00023172"/>
    </source>
</evidence>
<dbReference type="InterPro" id="IPR032874">
    <property type="entry name" value="DDE_dom"/>
</dbReference>
<gene>
    <name evidence="5" type="ordered locus">pRL70026</name>
</gene>
<dbReference type="Proteomes" id="UP000006575">
    <property type="component" value="Plasmid pRL7"/>
</dbReference>
<dbReference type="InterPro" id="IPR047930">
    <property type="entry name" value="Transpos_IS6"/>
</dbReference>
<keyword evidence="6" id="KW-1185">Reference proteome</keyword>
<geneLocation type="plasmid" evidence="5 6">
    <name>pRL7</name>
</geneLocation>
<dbReference type="KEGG" id="rle:pRL70026"/>
<dbReference type="AlphaFoldDB" id="Q1M9Z0"/>
<organism evidence="5 6">
    <name type="scientific">Rhizobium johnstonii (strain DSM 114642 / LMG 32736 / 3841)</name>
    <name type="common">Rhizobium leguminosarum bv. viciae</name>
    <dbReference type="NCBI Taxonomy" id="216596"/>
    <lineage>
        <taxon>Bacteria</taxon>
        <taxon>Pseudomonadati</taxon>
        <taxon>Pseudomonadota</taxon>
        <taxon>Alphaproteobacteria</taxon>
        <taxon>Hyphomicrobiales</taxon>
        <taxon>Rhizobiaceae</taxon>
        <taxon>Rhizobium/Agrobacterium group</taxon>
        <taxon>Rhizobium</taxon>
        <taxon>Rhizobium johnstonii</taxon>
    </lineage>
</organism>
<evidence type="ECO:0000259" key="4">
    <source>
        <dbReference type="Pfam" id="PF13610"/>
    </source>
</evidence>
<evidence type="ECO:0000313" key="5">
    <source>
        <dbReference type="EMBL" id="CAK11551.1"/>
    </source>
</evidence>
<dbReference type="EMBL" id="AM236081">
    <property type="protein sequence ID" value="CAK11551.1"/>
    <property type="molecule type" value="Genomic_DNA"/>
</dbReference>
<protein>
    <submittedName>
        <fullName evidence="5">Transposase</fullName>
    </submittedName>
</protein>
<evidence type="ECO:0000256" key="2">
    <source>
        <dbReference type="ARBA" id="ARBA00023125"/>
    </source>
</evidence>
<keyword evidence="1" id="KW-0815">Transposition</keyword>
<dbReference type="GO" id="GO:0006310">
    <property type="term" value="P:DNA recombination"/>
    <property type="evidence" value="ECO:0007669"/>
    <property type="project" value="UniProtKB-KW"/>
</dbReference>